<dbReference type="GO" id="GO:0035999">
    <property type="term" value="P:tetrahydrofolate interconversion"/>
    <property type="evidence" value="ECO:0007669"/>
    <property type="project" value="TreeGrafter"/>
</dbReference>
<keyword evidence="3 4" id="KW-0067">ATP-binding</keyword>
<reference evidence="6" key="1">
    <citation type="submission" date="2020-09" db="EMBL/GenBank/DDBJ databases">
        <title>New species isolated from human feces.</title>
        <authorList>
            <person name="Kitahara M."/>
            <person name="Shigeno Y."/>
            <person name="Shime M."/>
            <person name="Matsumoto Y."/>
            <person name="Nakamura S."/>
            <person name="Motooka D."/>
            <person name="Fukuoka S."/>
            <person name="Nishikawa H."/>
            <person name="Benno Y."/>
        </authorList>
    </citation>
    <scope>NUCLEOTIDE SEQUENCE</scope>
    <source>
        <strain evidence="6">MM59</strain>
    </source>
</reference>
<evidence type="ECO:0000256" key="5">
    <source>
        <dbReference type="RuleBase" id="RU361279"/>
    </source>
</evidence>
<dbReference type="InterPro" id="IPR037171">
    <property type="entry name" value="NagB/RpiA_transferase-like"/>
</dbReference>
<dbReference type="GO" id="GO:0046872">
    <property type="term" value="F:metal ion binding"/>
    <property type="evidence" value="ECO:0007669"/>
    <property type="project" value="UniProtKB-KW"/>
</dbReference>
<dbReference type="PANTHER" id="PTHR23407">
    <property type="entry name" value="ATPASE INHIBITOR/5-FORMYLTETRAHYDROFOLATE CYCLO-LIGASE"/>
    <property type="match status" value="1"/>
</dbReference>
<evidence type="ECO:0000256" key="2">
    <source>
        <dbReference type="ARBA" id="ARBA00022741"/>
    </source>
</evidence>
<evidence type="ECO:0000256" key="4">
    <source>
        <dbReference type="PIRSR" id="PIRSR006806-1"/>
    </source>
</evidence>
<keyword evidence="7" id="KW-1185">Reference proteome</keyword>
<comment type="cofactor">
    <cofactor evidence="5">
        <name>Mg(2+)</name>
        <dbReference type="ChEBI" id="CHEBI:18420"/>
    </cofactor>
</comment>
<dbReference type="GO" id="GO:0009396">
    <property type="term" value="P:folic acid-containing compound biosynthetic process"/>
    <property type="evidence" value="ECO:0007669"/>
    <property type="project" value="TreeGrafter"/>
</dbReference>
<dbReference type="GO" id="GO:0030272">
    <property type="term" value="F:5-formyltetrahydrofolate cyclo-ligase activity"/>
    <property type="evidence" value="ECO:0007669"/>
    <property type="project" value="UniProtKB-EC"/>
</dbReference>
<comment type="catalytic activity">
    <reaction evidence="5">
        <text>(6S)-5-formyl-5,6,7,8-tetrahydrofolate + ATP = (6R)-5,10-methenyltetrahydrofolate + ADP + phosphate</text>
        <dbReference type="Rhea" id="RHEA:10488"/>
        <dbReference type="ChEBI" id="CHEBI:30616"/>
        <dbReference type="ChEBI" id="CHEBI:43474"/>
        <dbReference type="ChEBI" id="CHEBI:57455"/>
        <dbReference type="ChEBI" id="CHEBI:57457"/>
        <dbReference type="ChEBI" id="CHEBI:456216"/>
        <dbReference type="EC" id="6.3.3.2"/>
    </reaction>
</comment>
<dbReference type="Pfam" id="PF01812">
    <property type="entry name" value="5-FTHF_cyc-lig"/>
    <property type="match status" value="1"/>
</dbReference>
<feature type="binding site" evidence="4">
    <location>
        <begin position="7"/>
        <end position="11"/>
    </location>
    <ligand>
        <name>ATP</name>
        <dbReference type="ChEBI" id="CHEBI:30616"/>
    </ligand>
</feature>
<evidence type="ECO:0000313" key="7">
    <source>
        <dbReference type="Proteomes" id="UP000679848"/>
    </source>
</evidence>
<sequence length="195" mass="21406">MTKSEEKKQMRRMIRALERELPAAYKAQSSAGIARHLLAMPEYQAAVTVFCFVGTDREIDTTAVLKDALSSRKRLCVPLCVGDGLMELRQITALDQLVPGAYGILEPSADAPLVDADAVDFAVLPCLSCSHGGHRLGQGGGFYDRFLARYRGGAVLVCREKLIREDIPLEPHDCPVPWVLTERGLWEDGIPARLG</sequence>
<keyword evidence="5" id="KW-0479">Metal-binding</keyword>
<dbReference type="EC" id="6.3.3.2" evidence="5"/>
<dbReference type="KEGG" id="pfaa:MM59RIKEN_03780"/>
<gene>
    <name evidence="6" type="ORF">MM59RIKEN_03780</name>
</gene>
<dbReference type="NCBIfam" id="TIGR02727">
    <property type="entry name" value="MTHFS_bact"/>
    <property type="match status" value="1"/>
</dbReference>
<organism evidence="6 7">
    <name type="scientific">Pusillibacter faecalis</name>
    <dbReference type="NCBI Taxonomy" id="2714358"/>
    <lineage>
        <taxon>Bacteria</taxon>
        <taxon>Bacillati</taxon>
        <taxon>Bacillota</taxon>
        <taxon>Clostridia</taxon>
        <taxon>Eubacteriales</taxon>
        <taxon>Oscillospiraceae</taxon>
        <taxon>Pusillibacter</taxon>
    </lineage>
</organism>
<dbReference type="SUPFAM" id="SSF100950">
    <property type="entry name" value="NagB/RpiA/CoA transferase-like"/>
    <property type="match status" value="1"/>
</dbReference>
<dbReference type="RefSeq" id="WP_213542578.1">
    <property type="nucleotide sequence ID" value="NZ_AP023420.1"/>
</dbReference>
<keyword evidence="5" id="KW-0460">Magnesium</keyword>
<dbReference type="InterPro" id="IPR024185">
    <property type="entry name" value="FTHF_cligase-like_sf"/>
</dbReference>
<feature type="binding site" evidence="4">
    <location>
        <position position="58"/>
    </location>
    <ligand>
        <name>substrate</name>
    </ligand>
</feature>
<dbReference type="EMBL" id="AP023420">
    <property type="protein sequence ID" value="BCK83059.1"/>
    <property type="molecule type" value="Genomic_DNA"/>
</dbReference>
<evidence type="ECO:0000313" key="6">
    <source>
        <dbReference type="EMBL" id="BCK83059.1"/>
    </source>
</evidence>
<dbReference type="PANTHER" id="PTHR23407:SF1">
    <property type="entry name" value="5-FORMYLTETRAHYDROFOLATE CYCLO-LIGASE"/>
    <property type="match status" value="1"/>
</dbReference>
<dbReference type="Proteomes" id="UP000679848">
    <property type="component" value="Chromosome"/>
</dbReference>
<feature type="binding site" evidence="4">
    <location>
        <position position="53"/>
    </location>
    <ligand>
        <name>substrate</name>
    </ligand>
</feature>
<protein>
    <recommendedName>
        <fullName evidence="5">5-formyltetrahydrofolate cyclo-ligase</fullName>
        <ecNumber evidence="5">6.3.3.2</ecNumber>
    </recommendedName>
</protein>
<comment type="similarity">
    <text evidence="1 5">Belongs to the 5-formyltetrahydrofolate cyclo-ligase family.</text>
</comment>
<evidence type="ECO:0000256" key="1">
    <source>
        <dbReference type="ARBA" id="ARBA00010638"/>
    </source>
</evidence>
<dbReference type="Gene3D" id="3.40.50.10420">
    <property type="entry name" value="NagB/RpiA/CoA transferase-like"/>
    <property type="match status" value="1"/>
</dbReference>
<proteinExistence type="inferred from homology"/>
<feature type="binding site" evidence="4">
    <location>
        <begin position="135"/>
        <end position="143"/>
    </location>
    <ligand>
        <name>ATP</name>
        <dbReference type="ChEBI" id="CHEBI:30616"/>
    </ligand>
</feature>
<dbReference type="GO" id="GO:0005524">
    <property type="term" value="F:ATP binding"/>
    <property type="evidence" value="ECO:0007669"/>
    <property type="project" value="UniProtKB-KW"/>
</dbReference>
<dbReference type="AlphaFoldDB" id="A0A810Q413"/>
<name>A0A810Q413_9FIRM</name>
<keyword evidence="2 4" id="KW-0547">Nucleotide-binding</keyword>
<dbReference type="PIRSF" id="PIRSF006806">
    <property type="entry name" value="FTHF_cligase"/>
    <property type="match status" value="1"/>
</dbReference>
<evidence type="ECO:0000256" key="3">
    <source>
        <dbReference type="ARBA" id="ARBA00022840"/>
    </source>
</evidence>
<accession>A0A810Q413</accession>
<dbReference type="InterPro" id="IPR002698">
    <property type="entry name" value="FTHF_cligase"/>
</dbReference>